<dbReference type="PANTHER" id="PTHR34322:SF2">
    <property type="entry name" value="TRANSPOSASE IS200-LIKE DOMAIN-CONTAINING PROTEIN"/>
    <property type="match status" value="1"/>
</dbReference>
<comment type="caution">
    <text evidence="2">The sequence shown here is derived from an EMBL/GenBank/DDBJ whole genome shotgun (WGS) entry which is preliminary data.</text>
</comment>
<dbReference type="InterPro" id="IPR036515">
    <property type="entry name" value="Transposase_17_sf"/>
</dbReference>
<reference evidence="2 3" key="1">
    <citation type="journal article" date="2016" name="Nat. Commun.">
        <title>Thousands of microbial genomes shed light on interconnected biogeochemical processes in an aquifer system.</title>
        <authorList>
            <person name="Anantharaman K."/>
            <person name="Brown C.T."/>
            <person name="Hug L.A."/>
            <person name="Sharon I."/>
            <person name="Castelle C.J."/>
            <person name="Probst A.J."/>
            <person name="Thomas B.C."/>
            <person name="Singh A."/>
            <person name="Wilkins M.J."/>
            <person name="Karaoz U."/>
            <person name="Brodie E.L."/>
            <person name="Williams K.H."/>
            <person name="Hubbard S.S."/>
            <person name="Banfield J.F."/>
        </authorList>
    </citation>
    <scope>NUCLEOTIDE SEQUENCE [LARGE SCALE GENOMIC DNA]</scope>
</reference>
<name>A0A1F7HFM9_9BACT</name>
<dbReference type="GO" id="GO:0004803">
    <property type="term" value="F:transposase activity"/>
    <property type="evidence" value="ECO:0007669"/>
    <property type="project" value="InterPro"/>
</dbReference>
<dbReference type="SMART" id="SM01321">
    <property type="entry name" value="Y1_Tnp"/>
    <property type="match status" value="1"/>
</dbReference>
<dbReference type="InterPro" id="IPR002686">
    <property type="entry name" value="Transposase_17"/>
</dbReference>
<evidence type="ECO:0000259" key="1">
    <source>
        <dbReference type="SMART" id="SM01321"/>
    </source>
</evidence>
<dbReference type="GO" id="GO:0006313">
    <property type="term" value="P:DNA transposition"/>
    <property type="evidence" value="ECO:0007669"/>
    <property type="project" value="InterPro"/>
</dbReference>
<dbReference type="Proteomes" id="UP000178098">
    <property type="component" value="Unassembled WGS sequence"/>
</dbReference>
<dbReference type="Gene3D" id="3.30.70.1290">
    <property type="entry name" value="Transposase IS200-like"/>
    <property type="match status" value="1"/>
</dbReference>
<dbReference type="AlphaFoldDB" id="A0A1F7HFM9"/>
<proteinExistence type="predicted"/>
<evidence type="ECO:0000313" key="2">
    <source>
        <dbReference type="EMBL" id="OGK29865.1"/>
    </source>
</evidence>
<dbReference type="GO" id="GO:0003677">
    <property type="term" value="F:DNA binding"/>
    <property type="evidence" value="ECO:0007669"/>
    <property type="project" value="InterPro"/>
</dbReference>
<feature type="domain" description="Transposase IS200-like" evidence="1">
    <location>
        <begin position="10"/>
        <end position="157"/>
    </location>
</feature>
<accession>A0A1F7HFM9</accession>
<sequence>MNYCRRKQYIDNFGYHIYNRGVAKGRIFLSSEEKQTYISYLEEYLIPKQQLLEKCVSECTGRVKQAQKIHNLSRLKNYSKRISLSVYCLMPNHVHLIVHQKDSRDITEFMSSLHSRYARYFNNQYKRVGPLFQDRYSAVPIRTIEHLARVSRYVHRNPADLGCNIEKYKWSSLQLYKSGQAPPWLKVGIVQSAFQKSKYGRSYGNYMDFVNDDGR</sequence>
<gene>
    <name evidence="2" type="ORF">A3D08_00795</name>
</gene>
<evidence type="ECO:0000313" key="3">
    <source>
        <dbReference type="Proteomes" id="UP000178098"/>
    </source>
</evidence>
<dbReference type="SUPFAM" id="SSF143422">
    <property type="entry name" value="Transposase IS200-like"/>
    <property type="match status" value="1"/>
</dbReference>
<organism evidence="2 3">
    <name type="scientific">Candidatus Roizmanbacteria bacterium RIFCSPHIGHO2_02_FULL_43_11</name>
    <dbReference type="NCBI Taxonomy" id="1802043"/>
    <lineage>
        <taxon>Bacteria</taxon>
        <taxon>Candidatus Roizmaniibacteriota</taxon>
    </lineage>
</organism>
<dbReference type="Pfam" id="PF01797">
    <property type="entry name" value="Y1_Tnp"/>
    <property type="match status" value="1"/>
</dbReference>
<protein>
    <recommendedName>
        <fullName evidence="1">Transposase IS200-like domain-containing protein</fullName>
    </recommendedName>
</protein>
<dbReference type="EMBL" id="MFZT01000038">
    <property type="protein sequence ID" value="OGK29865.1"/>
    <property type="molecule type" value="Genomic_DNA"/>
</dbReference>
<dbReference type="PANTHER" id="PTHR34322">
    <property type="entry name" value="TRANSPOSASE, Y1_TNP DOMAIN-CONTAINING"/>
    <property type="match status" value="1"/>
</dbReference>